<organism evidence="2 3">
    <name type="scientific">Pelobates cultripes</name>
    <name type="common">Western spadefoot toad</name>
    <dbReference type="NCBI Taxonomy" id="61616"/>
    <lineage>
        <taxon>Eukaryota</taxon>
        <taxon>Metazoa</taxon>
        <taxon>Chordata</taxon>
        <taxon>Craniata</taxon>
        <taxon>Vertebrata</taxon>
        <taxon>Euteleostomi</taxon>
        <taxon>Amphibia</taxon>
        <taxon>Batrachia</taxon>
        <taxon>Anura</taxon>
        <taxon>Pelobatoidea</taxon>
        <taxon>Pelobatidae</taxon>
        <taxon>Pelobates</taxon>
    </lineage>
</organism>
<reference evidence="2" key="1">
    <citation type="submission" date="2022-03" db="EMBL/GenBank/DDBJ databases">
        <authorList>
            <person name="Alioto T."/>
            <person name="Alioto T."/>
            <person name="Gomez Garrido J."/>
        </authorList>
    </citation>
    <scope>NUCLEOTIDE SEQUENCE</scope>
</reference>
<protein>
    <submittedName>
        <fullName evidence="2">Uncharacterized protein</fullName>
    </submittedName>
</protein>
<accession>A0AAD1SNP0</accession>
<gene>
    <name evidence="2" type="ORF">PECUL_23A042979</name>
</gene>
<dbReference type="AlphaFoldDB" id="A0AAD1SNP0"/>
<name>A0AAD1SNP0_PELCU</name>
<feature type="region of interest" description="Disordered" evidence="1">
    <location>
        <begin position="73"/>
        <end position="117"/>
    </location>
</feature>
<feature type="compositionally biased region" description="Polar residues" evidence="1">
    <location>
        <begin position="92"/>
        <end position="111"/>
    </location>
</feature>
<proteinExistence type="predicted"/>
<evidence type="ECO:0000256" key="1">
    <source>
        <dbReference type="SAM" id="MobiDB-lite"/>
    </source>
</evidence>
<sequence length="117" mass="13086">MPFFQQSGLKERKKRLAAYHLPPSLGLEEWWSTPRPRTQGATPPKLQCQAHYLTWEGVPRNYQVRLATPEISGPCSRPRWQSLRPTPGPLTRGSSTSAQATGTRAFSTLATKQDPPC</sequence>
<dbReference type="Proteomes" id="UP001295444">
    <property type="component" value="Chromosome 07"/>
</dbReference>
<keyword evidence="3" id="KW-1185">Reference proteome</keyword>
<evidence type="ECO:0000313" key="2">
    <source>
        <dbReference type="EMBL" id="CAH2306698.1"/>
    </source>
</evidence>
<dbReference type="EMBL" id="OW240918">
    <property type="protein sequence ID" value="CAH2306698.1"/>
    <property type="molecule type" value="Genomic_DNA"/>
</dbReference>
<evidence type="ECO:0000313" key="3">
    <source>
        <dbReference type="Proteomes" id="UP001295444"/>
    </source>
</evidence>